<keyword evidence="14" id="KW-1185">Reference proteome</keyword>
<evidence type="ECO:0000256" key="1">
    <source>
        <dbReference type="ARBA" id="ARBA00022475"/>
    </source>
</evidence>
<dbReference type="Pfam" id="PF02881">
    <property type="entry name" value="SRP54_N"/>
    <property type="match status" value="1"/>
</dbReference>
<dbReference type="NCBIfam" id="TIGR00064">
    <property type="entry name" value="ftsY"/>
    <property type="match status" value="1"/>
</dbReference>
<evidence type="ECO:0000256" key="4">
    <source>
        <dbReference type="ARBA" id="ARBA00022801"/>
    </source>
</evidence>
<feature type="binding site" evidence="10">
    <location>
        <begin position="357"/>
        <end position="360"/>
    </location>
    <ligand>
        <name>GTP</name>
        <dbReference type="ChEBI" id="CHEBI:37565"/>
    </ligand>
</feature>
<dbReference type="GO" id="GO:0003924">
    <property type="term" value="F:GTPase activity"/>
    <property type="evidence" value="ECO:0007669"/>
    <property type="project" value="UniProtKB-UniRule"/>
</dbReference>
<keyword evidence="2 10" id="KW-0963">Cytoplasm</keyword>
<evidence type="ECO:0000256" key="5">
    <source>
        <dbReference type="ARBA" id="ARBA00023134"/>
    </source>
</evidence>
<accession>A0AAE2YQH9</accession>
<comment type="subunit">
    <text evidence="10">Part of the signal recognition particle protein translocation system, which is composed of SRP and FtsY. SRP is a ribonucleoprotein composed of Ffh and a 4.5S RNA molecule.</text>
</comment>
<dbReference type="SMART" id="SM00963">
    <property type="entry name" value="SRP54_N"/>
    <property type="match status" value="1"/>
</dbReference>
<dbReference type="GO" id="GO:0005737">
    <property type="term" value="C:cytoplasm"/>
    <property type="evidence" value="ECO:0007669"/>
    <property type="project" value="UniProtKB-SubCell"/>
</dbReference>
<comment type="function">
    <text evidence="9 10">Involved in targeting and insertion of nascent membrane proteins into the cytoplasmic membrane. Acts as a receptor for the complex formed by the signal recognition particle (SRP) and the ribosome-nascent chain (RNC). Interaction with SRP-RNC leads to the transfer of the RNC complex to the Sec translocase for insertion into the membrane, the hydrolysis of GTP by both Ffh and FtsY, and the dissociation of the SRP-FtsY complex into the individual components.</text>
</comment>
<dbReference type="GO" id="GO:0005886">
    <property type="term" value="C:plasma membrane"/>
    <property type="evidence" value="ECO:0007669"/>
    <property type="project" value="UniProtKB-SubCell"/>
</dbReference>
<sequence length="409" mass="43305">MVFSWFKRNKSTPAEETPSVPEPAEPSQEPLPSAPDTPSNPVPAAEPPEESQPTPEKPPAEPGTTLNEAQPAPATTAGDEIERAASPTVGESDTQPPAEASKKSLFARLKSGLSRSREQLSEGVARLVLGKKEIDDELLEDLETILLQSDVGVPATRSIMQAVTEKVRRKELSDPAALQQAIRQSLLDLLQPRCEPWSPKPGQTQVLMMVGINGAGKTTTIGKLAARWKREGFGVLLAAGDTFRAAAVEQLQGWGTRVQVPVIAQGSGADSASVIFDAFAAARSRGADLLIADTAGRLHTQGHLMEELKKVKRVLGKQDPGAPQQIWLVLDAGTGQNALQQAQQFHAAVGLTGICITKLDGTAKGGVVAAIAQALPIPIRFIGVGEGVEDLRPFDAEAFVDALFARESA</sequence>
<comment type="catalytic activity">
    <reaction evidence="8 10">
        <text>GTP + H2O = GDP + phosphate + H(+)</text>
        <dbReference type="Rhea" id="RHEA:19669"/>
        <dbReference type="ChEBI" id="CHEBI:15377"/>
        <dbReference type="ChEBI" id="CHEBI:15378"/>
        <dbReference type="ChEBI" id="CHEBI:37565"/>
        <dbReference type="ChEBI" id="CHEBI:43474"/>
        <dbReference type="ChEBI" id="CHEBI:58189"/>
        <dbReference type="EC" id="3.6.5.4"/>
    </reaction>
</comment>
<keyword evidence="4 10" id="KW-0378">Hydrolase</keyword>
<dbReference type="RefSeq" id="WP_226826830.1">
    <property type="nucleotide sequence ID" value="NZ_JAAXYO010000133.1"/>
</dbReference>
<protein>
    <recommendedName>
        <fullName evidence="10">Signal recognition particle receptor FtsY</fullName>
        <shortName evidence="10">SRP receptor</shortName>
        <ecNumber evidence="10">3.6.5.4</ecNumber>
    </recommendedName>
</protein>
<dbReference type="Proteomes" id="UP001197378">
    <property type="component" value="Unassembled WGS sequence"/>
</dbReference>
<dbReference type="FunFam" id="1.20.120.140:FF:000002">
    <property type="entry name" value="Signal recognition particle receptor FtsY"/>
    <property type="match status" value="1"/>
</dbReference>
<dbReference type="GO" id="GO:0006614">
    <property type="term" value="P:SRP-dependent cotranslational protein targeting to membrane"/>
    <property type="evidence" value="ECO:0007669"/>
    <property type="project" value="InterPro"/>
</dbReference>
<dbReference type="InterPro" id="IPR003593">
    <property type="entry name" value="AAA+_ATPase"/>
</dbReference>
<dbReference type="CDD" id="cd17874">
    <property type="entry name" value="FtsY"/>
    <property type="match status" value="1"/>
</dbReference>
<dbReference type="EC" id="3.6.5.4" evidence="10"/>
<keyword evidence="1 10" id="KW-1003">Cell membrane</keyword>
<dbReference type="SUPFAM" id="SSF47364">
    <property type="entry name" value="Domain of the SRP/SRP receptor G-proteins"/>
    <property type="match status" value="1"/>
</dbReference>
<evidence type="ECO:0000256" key="2">
    <source>
        <dbReference type="ARBA" id="ARBA00022490"/>
    </source>
</evidence>
<gene>
    <name evidence="10 13" type="primary">ftsY</name>
    <name evidence="13" type="ORF">HFQ13_08900</name>
</gene>
<comment type="subcellular location">
    <subcellularLocation>
        <location evidence="10">Cell membrane</location>
        <topology evidence="10">Peripheral membrane protein</topology>
        <orientation evidence="10">Cytoplasmic side</orientation>
    </subcellularLocation>
    <subcellularLocation>
        <location evidence="10">Cytoplasm</location>
    </subcellularLocation>
</comment>
<evidence type="ECO:0000313" key="13">
    <source>
        <dbReference type="EMBL" id="MBU2788319.1"/>
    </source>
</evidence>
<dbReference type="Gene3D" id="1.20.120.140">
    <property type="entry name" value="Signal recognition particle SRP54, nucleotide-binding domain"/>
    <property type="match status" value="1"/>
</dbReference>
<reference evidence="13" key="1">
    <citation type="journal article" date="2021" name="ISME J.">
        <title>Genomic evolution of the class Acidithiobacillia: deep-branching Proteobacteria living in extreme acidic conditions.</title>
        <authorList>
            <person name="Moya-Beltran A."/>
            <person name="Beard S."/>
            <person name="Rojas-Villalobos C."/>
            <person name="Issotta F."/>
            <person name="Gallardo Y."/>
            <person name="Ulloa R."/>
            <person name="Giaveno A."/>
            <person name="Degli Esposti M."/>
            <person name="Johnson D.B."/>
            <person name="Quatrini R."/>
        </authorList>
    </citation>
    <scope>NUCLEOTIDE SEQUENCE</scope>
    <source>
        <strain evidence="13">VAN18-1</strain>
    </source>
</reference>
<proteinExistence type="inferred from homology"/>
<evidence type="ECO:0000256" key="11">
    <source>
        <dbReference type="SAM" id="MobiDB-lite"/>
    </source>
</evidence>
<dbReference type="AlphaFoldDB" id="A0AAE2YQH9"/>
<evidence type="ECO:0000256" key="7">
    <source>
        <dbReference type="ARBA" id="ARBA00023170"/>
    </source>
</evidence>
<dbReference type="SMART" id="SM00962">
    <property type="entry name" value="SRP54"/>
    <property type="match status" value="1"/>
</dbReference>
<dbReference type="SUPFAM" id="SSF52540">
    <property type="entry name" value="P-loop containing nucleoside triphosphate hydrolases"/>
    <property type="match status" value="1"/>
</dbReference>
<dbReference type="InterPro" id="IPR036225">
    <property type="entry name" value="SRP/SRP_N"/>
</dbReference>
<evidence type="ECO:0000259" key="12">
    <source>
        <dbReference type="PROSITE" id="PS00300"/>
    </source>
</evidence>
<evidence type="ECO:0000256" key="8">
    <source>
        <dbReference type="ARBA" id="ARBA00048027"/>
    </source>
</evidence>
<evidence type="ECO:0000313" key="14">
    <source>
        <dbReference type="Proteomes" id="UP001197378"/>
    </source>
</evidence>
<dbReference type="FunFam" id="3.40.50.300:FF:000053">
    <property type="entry name" value="Signal recognition particle receptor FtsY"/>
    <property type="match status" value="1"/>
</dbReference>
<keyword evidence="5 10" id="KW-0342">GTP-binding</keyword>
<feature type="domain" description="SRP54-type proteins GTP-binding" evidence="12">
    <location>
        <begin position="378"/>
        <end position="391"/>
    </location>
</feature>
<evidence type="ECO:0000256" key="6">
    <source>
        <dbReference type="ARBA" id="ARBA00023136"/>
    </source>
</evidence>
<dbReference type="HAMAP" id="MF_00920">
    <property type="entry name" value="FtsY"/>
    <property type="match status" value="1"/>
</dbReference>
<dbReference type="Pfam" id="PF00448">
    <property type="entry name" value="SRP54"/>
    <property type="match status" value="1"/>
</dbReference>
<evidence type="ECO:0000256" key="3">
    <source>
        <dbReference type="ARBA" id="ARBA00022741"/>
    </source>
</evidence>
<feature type="compositionally biased region" description="Pro residues" evidence="11">
    <location>
        <begin position="32"/>
        <end position="46"/>
    </location>
</feature>
<dbReference type="InterPro" id="IPR042101">
    <property type="entry name" value="SRP54_N_sf"/>
</dbReference>
<dbReference type="InterPro" id="IPR027417">
    <property type="entry name" value="P-loop_NTPase"/>
</dbReference>
<dbReference type="GO" id="GO:0005525">
    <property type="term" value="F:GTP binding"/>
    <property type="evidence" value="ECO:0007669"/>
    <property type="project" value="UniProtKB-UniRule"/>
</dbReference>
<dbReference type="GO" id="GO:0005047">
    <property type="term" value="F:signal recognition particle binding"/>
    <property type="evidence" value="ECO:0007669"/>
    <property type="project" value="TreeGrafter"/>
</dbReference>
<keyword evidence="6 10" id="KW-0472">Membrane</keyword>
<comment type="caution">
    <text evidence="13">The sequence shown here is derived from an EMBL/GenBank/DDBJ whole genome shotgun (WGS) entry which is preliminary data.</text>
</comment>
<keyword evidence="3 10" id="KW-0547">Nucleotide-binding</keyword>
<feature type="binding site" evidence="10">
    <location>
        <begin position="211"/>
        <end position="218"/>
    </location>
    <ligand>
        <name>GTP</name>
        <dbReference type="ChEBI" id="CHEBI:37565"/>
    </ligand>
</feature>
<dbReference type="PANTHER" id="PTHR43134">
    <property type="entry name" value="SIGNAL RECOGNITION PARTICLE RECEPTOR SUBUNIT ALPHA"/>
    <property type="match status" value="1"/>
</dbReference>
<name>A0AAE2YQH9_9PROT</name>
<evidence type="ECO:0000256" key="10">
    <source>
        <dbReference type="HAMAP-Rule" id="MF_00920"/>
    </source>
</evidence>
<evidence type="ECO:0000256" key="9">
    <source>
        <dbReference type="ARBA" id="ARBA00053570"/>
    </source>
</evidence>
<feature type="region of interest" description="Disordered" evidence="11">
    <location>
        <begin position="1"/>
        <end position="80"/>
    </location>
</feature>
<organism evidence="13 14">
    <name type="scientific">Igneacidithiobacillus copahuensis</name>
    <dbReference type="NCBI Taxonomy" id="2724909"/>
    <lineage>
        <taxon>Bacteria</taxon>
        <taxon>Pseudomonadati</taxon>
        <taxon>Pseudomonadota</taxon>
        <taxon>Acidithiobacillia</taxon>
        <taxon>Acidithiobacillales</taxon>
        <taxon>Acidithiobacillaceae</taxon>
        <taxon>Igneacidithiobacillus</taxon>
    </lineage>
</organism>
<dbReference type="EMBL" id="JAAXYO010000133">
    <property type="protein sequence ID" value="MBU2788319.1"/>
    <property type="molecule type" value="Genomic_DNA"/>
</dbReference>
<dbReference type="SMART" id="SM00382">
    <property type="entry name" value="AAA"/>
    <property type="match status" value="1"/>
</dbReference>
<dbReference type="PANTHER" id="PTHR43134:SF1">
    <property type="entry name" value="SIGNAL RECOGNITION PARTICLE RECEPTOR SUBUNIT ALPHA"/>
    <property type="match status" value="1"/>
</dbReference>
<comment type="similarity">
    <text evidence="10">Belongs to the GTP-binding SRP family. FtsY subfamily.</text>
</comment>
<dbReference type="InterPro" id="IPR000897">
    <property type="entry name" value="SRP54_GTPase_dom"/>
</dbReference>
<dbReference type="InterPro" id="IPR004390">
    <property type="entry name" value="SR_rcpt_FtsY"/>
</dbReference>
<keyword evidence="7 10" id="KW-0675">Receptor</keyword>
<feature type="binding site" evidence="10">
    <location>
        <begin position="293"/>
        <end position="297"/>
    </location>
    <ligand>
        <name>GTP</name>
        <dbReference type="ChEBI" id="CHEBI:37565"/>
    </ligand>
</feature>
<dbReference type="Gene3D" id="3.40.50.300">
    <property type="entry name" value="P-loop containing nucleotide triphosphate hydrolases"/>
    <property type="match status" value="1"/>
</dbReference>
<dbReference type="PROSITE" id="PS00300">
    <property type="entry name" value="SRP54"/>
    <property type="match status" value="1"/>
</dbReference>
<dbReference type="InterPro" id="IPR013822">
    <property type="entry name" value="Signal_recog_particl_SRP54_hlx"/>
</dbReference>